<keyword evidence="4" id="KW-0808">Transferase</keyword>
<organism evidence="6 7">
    <name type="scientific">Ambrosiozyma monospora</name>
    <name type="common">Yeast</name>
    <name type="synonym">Endomycopsis monosporus</name>
    <dbReference type="NCBI Taxonomy" id="43982"/>
    <lineage>
        <taxon>Eukaryota</taxon>
        <taxon>Fungi</taxon>
        <taxon>Dikarya</taxon>
        <taxon>Ascomycota</taxon>
        <taxon>Saccharomycotina</taxon>
        <taxon>Pichiomycetes</taxon>
        <taxon>Pichiales</taxon>
        <taxon>Pichiaceae</taxon>
        <taxon>Ambrosiozyma</taxon>
    </lineage>
</organism>
<dbReference type="OrthoDB" id="439943at2759"/>
<name>A0A9W6YWG2_AMBMO</name>
<protein>
    <submittedName>
        <fullName evidence="6">Unnamed protein product</fullName>
    </submittedName>
</protein>
<dbReference type="SUPFAM" id="SSF53448">
    <property type="entry name" value="Nucleotide-diphospho-sugar transferases"/>
    <property type="match status" value="1"/>
</dbReference>
<gene>
    <name evidence="6" type="ORF">Amon01_000339500</name>
</gene>
<dbReference type="Gene3D" id="3.90.550.10">
    <property type="entry name" value="Spore Coat Polysaccharide Biosynthesis Protein SpsA, Chain A"/>
    <property type="match status" value="1"/>
</dbReference>
<dbReference type="EMBL" id="BSXU01001411">
    <property type="protein sequence ID" value="GMG27171.1"/>
    <property type="molecule type" value="Genomic_DNA"/>
</dbReference>
<evidence type="ECO:0000256" key="4">
    <source>
        <dbReference type="ARBA" id="ARBA00022679"/>
    </source>
</evidence>
<accession>A0A9W6YWG2</accession>
<dbReference type="Pfam" id="PF01793">
    <property type="entry name" value="Glyco_transf_15"/>
    <property type="match status" value="1"/>
</dbReference>
<comment type="caution">
    <text evidence="6">The sequence shown here is derived from an EMBL/GenBank/DDBJ whole genome shotgun (WGS) entry which is preliminary data.</text>
</comment>
<evidence type="ECO:0000256" key="3">
    <source>
        <dbReference type="ARBA" id="ARBA00022676"/>
    </source>
</evidence>
<dbReference type="AlphaFoldDB" id="A0A9W6YWG2"/>
<evidence type="ECO:0000256" key="2">
    <source>
        <dbReference type="ARBA" id="ARBA00007677"/>
    </source>
</evidence>
<evidence type="ECO:0000256" key="5">
    <source>
        <dbReference type="ARBA" id="ARBA00022968"/>
    </source>
</evidence>
<dbReference type="GO" id="GO:0005794">
    <property type="term" value="C:Golgi apparatus"/>
    <property type="evidence" value="ECO:0007669"/>
    <property type="project" value="TreeGrafter"/>
</dbReference>
<dbReference type="Proteomes" id="UP001165063">
    <property type="component" value="Unassembled WGS sequence"/>
</dbReference>
<evidence type="ECO:0000313" key="6">
    <source>
        <dbReference type="EMBL" id="GMG27171.1"/>
    </source>
</evidence>
<dbReference type="GO" id="GO:0000026">
    <property type="term" value="F:alpha-1,2-mannosyltransferase activity"/>
    <property type="evidence" value="ECO:0007669"/>
    <property type="project" value="TreeGrafter"/>
</dbReference>
<comment type="subcellular location">
    <subcellularLocation>
        <location evidence="1">Membrane</location>
        <topology evidence="1">Single-pass type II membrane protein</topology>
    </subcellularLocation>
</comment>
<comment type="similarity">
    <text evidence="2">Belongs to the glycosyltransferase 15 family.</text>
</comment>
<keyword evidence="5" id="KW-0812">Transmembrane</keyword>
<reference evidence="6" key="1">
    <citation type="submission" date="2023-04" db="EMBL/GenBank/DDBJ databases">
        <title>Ambrosiozyma monospora NBRC 1965.</title>
        <authorList>
            <person name="Ichikawa N."/>
            <person name="Sato H."/>
            <person name="Tonouchi N."/>
        </authorList>
    </citation>
    <scope>NUCLEOTIDE SEQUENCE</scope>
    <source>
        <strain evidence="6">NBRC 1965</strain>
    </source>
</reference>
<dbReference type="GO" id="GO:0006493">
    <property type="term" value="P:protein O-linked glycosylation"/>
    <property type="evidence" value="ECO:0007669"/>
    <property type="project" value="TreeGrafter"/>
</dbReference>
<sequence length="226" mass="26129">MKENGIIYGDSISYRHMCRYESGFFFRHPLLDDYEWYWRVDPGINILCDINYDLFKYMKDNNKVYGFTITLPEYIATIPTLWDVTKEFIKENPQYVAEDNLMDWVSDDGGATYKRMVAIIGPTLKLPLWTSGDQMLTLIISITWIKMVVFSMKDGVMLLSIQLLPLCSYQRIRSTSLVMLVTTIFHSPTVLSMKPSELVEDVPVIQRMISLSRITHVPTNSSSLPT</sequence>
<keyword evidence="5" id="KW-0735">Signal-anchor</keyword>
<dbReference type="InterPro" id="IPR002685">
    <property type="entry name" value="Glyco_trans_15"/>
</dbReference>
<proteinExistence type="inferred from homology"/>
<keyword evidence="3" id="KW-0328">Glycosyltransferase</keyword>
<evidence type="ECO:0000313" key="7">
    <source>
        <dbReference type="Proteomes" id="UP001165063"/>
    </source>
</evidence>
<keyword evidence="7" id="KW-1185">Reference proteome</keyword>
<evidence type="ECO:0000256" key="1">
    <source>
        <dbReference type="ARBA" id="ARBA00004606"/>
    </source>
</evidence>
<dbReference type="GO" id="GO:0000032">
    <property type="term" value="P:cell wall mannoprotein biosynthetic process"/>
    <property type="evidence" value="ECO:0007669"/>
    <property type="project" value="TreeGrafter"/>
</dbReference>
<dbReference type="GO" id="GO:0006487">
    <property type="term" value="P:protein N-linked glycosylation"/>
    <property type="evidence" value="ECO:0007669"/>
    <property type="project" value="TreeGrafter"/>
</dbReference>
<dbReference type="PANTHER" id="PTHR31121">
    <property type="entry name" value="ALPHA-1,2 MANNOSYLTRANSFERASE KTR1"/>
    <property type="match status" value="1"/>
</dbReference>
<dbReference type="InterPro" id="IPR029044">
    <property type="entry name" value="Nucleotide-diphossugar_trans"/>
</dbReference>
<dbReference type="GO" id="GO:0016020">
    <property type="term" value="C:membrane"/>
    <property type="evidence" value="ECO:0007669"/>
    <property type="project" value="UniProtKB-SubCell"/>
</dbReference>
<dbReference type="PANTHER" id="PTHR31121:SF6">
    <property type="entry name" value="ALPHA-1,2 MANNOSYLTRANSFERASE KTR1"/>
    <property type="match status" value="1"/>
</dbReference>